<keyword evidence="1" id="KW-0812">Transmembrane</keyword>
<organism evidence="2 3">
    <name type="scientific">Acanthosepion pharaonis</name>
    <name type="common">Pharaoh cuttlefish</name>
    <name type="synonym">Sepia pharaonis</name>
    <dbReference type="NCBI Taxonomy" id="158019"/>
    <lineage>
        <taxon>Eukaryota</taxon>
        <taxon>Metazoa</taxon>
        <taxon>Spiralia</taxon>
        <taxon>Lophotrochozoa</taxon>
        <taxon>Mollusca</taxon>
        <taxon>Cephalopoda</taxon>
        <taxon>Coleoidea</taxon>
        <taxon>Decapodiformes</taxon>
        <taxon>Sepiida</taxon>
        <taxon>Sepiina</taxon>
        <taxon>Sepiidae</taxon>
        <taxon>Acanthosepion</taxon>
    </lineage>
</organism>
<feature type="transmembrane region" description="Helical" evidence="1">
    <location>
        <begin position="34"/>
        <end position="57"/>
    </location>
</feature>
<sequence>MYFFSSLTKFFSLSFLLILNSFKSLSLSLYLSIYLSLSLSLFLSLSLVLPPLTIVLFSPRPTVSPFPPKIIQPSHLNLHLQPANISPIYKRLLPNSMPFCSHCNFYSIFFSLSLSLSLSLSIYLSIYLSVCLSVYRSILCFMIARKLIKADILSNRRRPFTAFLFAFKTTTKINFAILCYTFIQFDE</sequence>
<dbReference type="Proteomes" id="UP000597762">
    <property type="component" value="Unassembled WGS sequence"/>
</dbReference>
<evidence type="ECO:0000256" key="1">
    <source>
        <dbReference type="SAM" id="Phobius"/>
    </source>
</evidence>
<gene>
    <name evidence="2" type="ORF">SPHA_66380</name>
</gene>
<comment type="caution">
    <text evidence="2">The sequence shown here is derived from an EMBL/GenBank/DDBJ whole genome shotgun (WGS) entry which is preliminary data.</text>
</comment>
<reference evidence="2" key="1">
    <citation type="submission" date="2021-01" db="EMBL/GenBank/DDBJ databases">
        <authorList>
            <person name="Li R."/>
            <person name="Bekaert M."/>
        </authorList>
    </citation>
    <scope>NUCLEOTIDE SEQUENCE</scope>
    <source>
        <strain evidence="2">Farmed</strain>
    </source>
</reference>
<accession>A0A812E1D1</accession>
<feature type="transmembrane region" description="Helical" evidence="1">
    <location>
        <begin position="126"/>
        <end position="148"/>
    </location>
</feature>
<evidence type="ECO:0000313" key="3">
    <source>
        <dbReference type="Proteomes" id="UP000597762"/>
    </source>
</evidence>
<name>A0A812E1D1_ACAPH</name>
<keyword evidence="1" id="KW-0472">Membrane</keyword>
<evidence type="ECO:0000313" key="2">
    <source>
        <dbReference type="EMBL" id="CAE1315415.1"/>
    </source>
</evidence>
<feature type="transmembrane region" description="Helical" evidence="1">
    <location>
        <begin position="160"/>
        <end position="183"/>
    </location>
</feature>
<dbReference type="AlphaFoldDB" id="A0A812E1D1"/>
<protein>
    <submittedName>
        <fullName evidence="2">Uncharacterized protein</fullName>
    </submittedName>
</protein>
<keyword evidence="1" id="KW-1133">Transmembrane helix</keyword>
<dbReference type="EMBL" id="CAHIKZ030004787">
    <property type="protein sequence ID" value="CAE1315415.1"/>
    <property type="molecule type" value="Genomic_DNA"/>
</dbReference>
<proteinExistence type="predicted"/>
<keyword evidence="3" id="KW-1185">Reference proteome</keyword>